<proteinExistence type="predicted"/>
<dbReference type="EMBL" id="JABBNI010000067">
    <property type="protein sequence ID" value="NMM65990.1"/>
    <property type="molecule type" value="Genomic_DNA"/>
</dbReference>
<evidence type="ECO:0000313" key="2">
    <source>
        <dbReference type="EMBL" id="NMM65990.1"/>
    </source>
</evidence>
<organism evidence="2 3">
    <name type="scientific">Clostridium muellerianum</name>
    <dbReference type="NCBI Taxonomy" id="2716538"/>
    <lineage>
        <taxon>Bacteria</taxon>
        <taxon>Bacillati</taxon>
        <taxon>Bacillota</taxon>
        <taxon>Clostridia</taxon>
        <taxon>Eubacteriales</taxon>
        <taxon>Clostridiaceae</taxon>
        <taxon>Clostridium</taxon>
    </lineage>
</organism>
<dbReference type="Proteomes" id="UP000537131">
    <property type="component" value="Unassembled WGS sequence"/>
</dbReference>
<keyword evidence="1" id="KW-0472">Membrane</keyword>
<feature type="transmembrane region" description="Helical" evidence="1">
    <location>
        <begin position="7"/>
        <end position="25"/>
    </location>
</feature>
<reference evidence="2 3" key="1">
    <citation type="submission" date="2020-06" db="EMBL/GenBank/DDBJ databases">
        <title>Complete Genome Sequence of Clostridium muelleri sp. nov. P21T, an Acid-Alcohol Producing Acetogen Isolated from Old Hay.</title>
        <authorList>
            <person name="Duncan K.E."/>
            <person name="Tanner R.S."/>
        </authorList>
    </citation>
    <scope>NUCLEOTIDE SEQUENCE [LARGE SCALE GENOMIC DNA]</scope>
    <source>
        <strain evidence="2 3">P21</strain>
    </source>
</reference>
<keyword evidence="3" id="KW-1185">Reference proteome</keyword>
<accession>A0A7Y0EM53</accession>
<gene>
    <name evidence="2" type="ORF">HBE96_25770</name>
</gene>
<sequence>MKKRNMLIILCMIVIAVSGIVMMIYKNSSSYISSDSYLSSRNEDERTFQYNHNEKNTNDGASFDFTGFTGKWSLIGFNSDKGNKITIIDNTKINKGNFYVVVLDSDYNIISKKSETEDKGNMNFATPKNGKYMIRIVGKDASGNFNLKINASNNINILHKDFFAD</sequence>
<evidence type="ECO:0000256" key="1">
    <source>
        <dbReference type="SAM" id="Phobius"/>
    </source>
</evidence>
<dbReference type="RefSeq" id="WP_169300569.1">
    <property type="nucleotide sequence ID" value="NZ_JABBNI010000067.1"/>
</dbReference>
<name>A0A7Y0EM53_9CLOT</name>
<protein>
    <submittedName>
        <fullName evidence="2">Uncharacterized protein</fullName>
    </submittedName>
</protein>
<dbReference type="Gene3D" id="2.60.120.380">
    <property type="match status" value="1"/>
</dbReference>
<dbReference type="AlphaFoldDB" id="A0A7Y0EM53"/>
<comment type="caution">
    <text evidence="2">The sequence shown here is derived from an EMBL/GenBank/DDBJ whole genome shotgun (WGS) entry which is preliminary data.</text>
</comment>
<keyword evidence="1" id="KW-0812">Transmembrane</keyword>
<evidence type="ECO:0000313" key="3">
    <source>
        <dbReference type="Proteomes" id="UP000537131"/>
    </source>
</evidence>
<keyword evidence="1" id="KW-1133">Transmembrane helix</keyword>